<evidence type="ECO:0008006" key="4">
    <source>
        <dbReference type="Google" id="ProtNLM"/>
    </source>
</evidence>
<dbReference type="Proteomes" id="UP001291623">
    <property type="component" value="Unassembled WGS sequence"/>
</dbReference>
<dbReference type="EMBL" id="JAVYJV010000004">
    <property type="protein sequence ID" value="KAK4372782.1"/>
    <property type="molecule type" value="Genomic_DNA"/>
</dbReference>
<dbReference type="SUPFAM" id="SSF52540">
    <property type="entry name" value="P-loop containing nucleoside triphosphate hydrolases"/>
    <property type="match status" value="1"/>
</dbReference>
<dbReference type="GO" id="GO:0043531">
    <property type="term" value="F:ADP binding"/>
    <property type="evidence" value="ECO:0007669"/>
    <property type="project" value="InterPro"/>
</dbReference>
<name>A0AAE1SP34_9SOLA</name>
<evidence type="ECO:0000313" key="2">
    <source>
        <dbReference type="EMBL" id="KAK4372782.1"/>
    </source>
</evidence>
<dbReference type="InterPro" id="IPR027417">
    <property type="entry name" value="P-loop_NTPase"/>
</dbReference>
<dbReference type="InterPro" id="IPR042197">
    <property type="entry name" value="Apaf_helical"/>
</dbReference>
<accession>A0AAE1SP34</accession>
<dbReference type="AlphaFoldDB" id="A0AAE1SP34"/>
<organism evidence="2 3">
    <name type="scientific">Anisodus tanguticus</name>
    <dbReference type="NCBI Taxonomy" id="243964"/>
    <lineage>
        <taxon>Eukaryota</taxon>
        <taxon>Viridiplantae</taxon>
        <taxon>Streptophyta</taxon>
        <taxon>Embryophyta</taxon>
        <taxon>Tracheophyta</taxon>
        <taxon>Spermatophyta</taxon>
        <taxon>Magnoliopsida</taxon>
        <taxon>eudicotyledons</taxon>
        <taxon>Gunneridae</taxon>
        <taxon>Pentapetalae</taxon>
        <taxon>asterids</taxon>
        <taxon>lamiids</taxon>
        <taxon>Solanales</taxon>
        <taxon>Solanaceae</taxon>
        <taxon>Solanoideae</taxon>
        <taxon>Hyoscyameae</taxon>
        <taxon>Anisodus</taxon>
    </lineage>
</organism>
<keyword evidence="1" id="KW-0433">Leucine-rich repeat</keyword>
<evidence type="ECO:0000256" key="1">
    <source>
        <dbReference type="ARBA" id="ARBA00022614"/>
    </source>
</evidence>
<protein>
    <recommendedName>
        <fullName evidence="4">NB-ARC domain-containing protein</fullName>
    </recommendedName>
</protein>
<gene>
    <name evidence="2" type="ORF">RND71_008166</name>
</gene>
<keyword evidence="3" id="KW-1185">Reference proteome</keyword>
<evidence type="ECO:0000313" key="3">
    <source>
        <dbReference type="Proteomes" id="UP001291623"/>
    </source>
</evidence>
<comment type="caution">
    <text evidence="2">The sequence shown here is derived from an EMBL/GenBank/DDBJ whole genome shotgun (WGS) entry which is preliminary data.</text>
</comment>
<sequence length="156" mass="17976">MNLKDIGEKIAQKCDGLPLVLDLIGVVIARKEKKRALWLEVLNNLKSFNFKDEDEVMKVIQLSRSMFHTMRRVFIVSAIRDQTTTGLFSRKDLFCFPILDVLDELEELRVYVSWDSFSEYTHGFPSSLKKLELKGLTLTSDSLSRIARLPTFKSCV</sequence>
<proteinExistence type="predicted"/>
<reference evidence="2" key="1">
    <citation type="submission" date="2023-12" db="EMBL/GenBank/DDBJ databases">
        <title>Genome assembly of Anisodus tanguticus.</title>
        <authorList>
            <person name="Wang Y.-J."/>
        </authorList>
    </citation>
    <scope>NUCLEOTIDE SEQUENCE</scope>
    <source>
        <strain evidence="2">KB-2021</strain>
        <tissue evidence="2">Leaf</tissue>
    </source>
</reference>
<dbReference type="Gene3D" id="1.10.8.430">
    <property type="entry name" value="Helical domain of apoptotic protease-activating factors"/>
    <property type="match status" value="1"/>
</dbReference>